<protein>
    <submittedName>
        <fullName evidence="1">Uncharacterized protein</fullName>
    </submittedName>
</protein>
<dbReference type="Proteomes" id="UP000177528">
    <property type="component" value="Unassembled WGS sequence"/>
</dbReference>
<dbReference type="EMBL" id="MHHR01000032">
    <property type="protein sequence ID" value="OGY33296.1"/>
    <property type="molecule type" value="Genomic_DNA"/>
</dbReference>
<accession>A0A1G1WZU9</accession>
<evidence type="ECO:0000313" key="1">
    <source>
        <dbReference type="EMBL" id="OGY33296.1"/>
    </source>
</evidence>
<sequence length="173" mass="20286">MNRFLLLADKQEELKQHLRQWTAETQLLKTGEVIYFSLTIASAVNESILSNVVLPKTASLRDEWRAKWSANIDSEDWDFLLKCNWEKDIHRKLIQCMKDRNNEPIIRRDLETILGIVPDNVPTNNGFTRSVDAAFKNVAFGGQYRYIFNDIKEGSRSMRVKNKKYRIFKMLSD</sequence>
<dbReference type="AlphaFoldDB" id="A0A1G1WZU9"/>
<organism evidence="1 2">
    <name type="scientific">Candidatus Andersenbacteria bacterium RIFCSPHIGHO2_12_FULL_45_11</name>
    <dbReference type="NCBI Taxonomy" id="1797281"/>
    <lineage>
        <taxon>Bacteria</taxon>
        <taxon>Candidatus Anderseniibacteriota</taxon>
    </lineage>
</organism>
<name>A0A1G1WZU9_9BACT</name>
<comment type="caution">
    <text evidence="1">The sequence shown here is derived from an EMBL/GenBank/DDBJ whole genome shotgun (WGS) entry which is preliminary data.</text>
</comment>
<proteinExistence type="predicted"/>
<reference evidence="1 2" key="1">
    <citation type="journal article" date="2016" name="Nat. Commun.">
        <title>Thousands of microbial genomes shed light on interconnected biogeochemical processes in an aquifer system.</title>
        <authorList>
            <person name="Anantharaman K."/>
            <person name="Brown C.T."/>
            <person name="Hug L.A."/>
            <person name="Sharon I."/>
            <person name="Castelle C.J."/>
            <person name="Probst A.J."/>
            <person name="Thomas B.C."/>
            <person name="Singh A."/>
            <person name="Wilkins M.J."/>
            <person name="Karaoz U."/>
            <person name="Brodie E.L."/>
            <person name="Williams K.H."/>
            <person name="Hubbard S.S."/>
            <person name="Banfield J.F."/>
        </authorList>
    </citation>
    <scope>NUCLEOTIDE SEQUENCE [LARGE SCALE GENOMIC DNA]</scope>
</reference>
<evidence type="ECO:0000313" key="2">
    <source>
        <dbReference type="Proteomes" id="UP000177528"/>
    </source>
</evidence>
<gene>
    <name evidence="1" type="ORF">A3D99_03130</name>
</gene>